<comment type="caution">
    <text evidence="1">The sequence shown here is derived from an EMBL/GenBank/DDBJ whole genome shotgun (WGS) entry which is preliminary data.</text>
</comment>
<evidence type="ECO:0000313" key="2">
    <source>
        <dbReference type="Proteomes" id="UP001148629"/>
    </source>
</evidence>
<reference evidence="1" key="1">
    <citation type="submission" date="2022-08" db="EMBL/GenBank/DDBJ databases">
        <title>Genome Sequence of Fusarium decemcellulare.</title>
        <authorList>
            <person name="Buettner E."/>
        </authorList>
    </citation>
    <scope>NUCLEOTIDE SEQUENCE</scope>
    <source>
        <strain evidence="1">Babe19</strain>
    </source>
</reference>
<keyword evidence="2" id="KW-1185">Reference proteome</keyword>
<proteinExistence type="predicted"/>
<gene>
    <name evidence="1" type="ORF">NM208_g6898</name>
</gene>
<dbReference type="Proteomes" id="UP001148629">
    <property type="component" value="Unassembled WGS sequence"/>
</dbReference>
<organism evidence="1 2">
    <name type="scientific">Fusarium decemcellulare</name>
    <dbReference type="NCBI Taxonomy" id="57161"/>
    <lineage>
        <taxon>Eukaryota</taxon>
        <taxon>Fungi</taxon>
        <taxon>Dikarya</taxon>
        <taxon>Ascomycota</taxon>
        <taxon>Pezizomycotina</taxon>
        <taxon>Sordariomycetes</taxon>
        <taxon>Hypocreomycetidae</taxon>
        <taxon>Hypocreales</taxon>
        <taxon>Nectriaceae</taxon>
        <taxon>Fusarium</taxon>
        <taxon>Fusarium decemcellulare species complex</taxon>
    </lineage>
</organism>
<name>A0ACC1SB86_9HYPO</name>
<protein>
    <submittedName>
        <fullName evidence="1">Uncharacterized protein</fullName>
    </submittedName>
</protein>
<sequence length="553" mass="61162">MGNERIYTSPYPVPNVPINQSVSQFLLHSDPDDTSPEKVILVDFDNPHRQLTYGGLRHNAARDAAILRNSHGLKEGDVVCIYAHNSVDWASMAHAVLWAGGCFCGINPLVTRFELVHYFQTALPKIVVIDASLLPKVTEAVKELQYSPEILVIEDTPCTATGYKIYPRDFPRQNTAPIKPIDLTSRDNRQVPAGMCFSSGTSGKPKGVVFSHHNLIAQLLTLRATNPFMHNGHMREVFFPSFSHIYGIVSAVLLAAWVGSYVQTMKRFDYMAYLKRCAEIRATVLRIVPSVAVRMVKDPDVKTLNLSSVQAVMCSGAPLSHDVVTDLQKLLAPGAGVLNGYGMSEATVTLLREVRRDKSASVGRLSAGVSVRIVDDDGQDVEPGQDGECLIKGPTVFMEYKGNLSETQAAKKDGWLQSGDVVRVDEDGFFYLTGRKKELIKFKGNQIAPAEIEAVLLLHSKVTDSGVCGVYDKALDTEIAVGFVTVSEDVVREEHPEMLRGIREFVNERVAPYKRLREGLIHLDSLPKNASGKLLRRHLEAKATELRSRRQKL</sequence>
<accession>A0ACC1SB86</accession>
<dbReference type="EMBL" id="JANRMS010000670">
    <property type="protein sequence ID" value="KAJ3536022.1"/>
    <property type="molecule type" value="Genomic_DNA"/>
</dbReference>
<evidence type="ECO:0000313" key="1">
    <source>
        <dbReference type="EMBL" id="KAJ3536022.1"/>
    </source>
</evidence>